<dbReference type="EMBL" id="KV417604">
    <property type="protein sequence ID" value="KZP15421.1"/>
    <property type="molecule type" value="Genomic_DNA"/>
</dbReference>
<keyword evidence="3" id="KW-1185">Reference proteome</keyword>
<proteinExistence type="predicted"/>
<keyword evidence="1" id="KW-0812">Transmembrane</keyword>
<feature type="transmembrane region" description="Helical" evidence="1">
    <location>
        <begin position="83"/>
        <end position="107"/>
    </location>
</feature>
<feature type="transmembrane region" description="Helical" evidence="1">
    <location>
        <begin position="21"/>
        <end position="41"/>
    </location>
</feature>
<sequence length="163" mass="18334">MARQRPLLLLQRYSGPDQDHLPIIQLLVSGILAIWNLFWALQASTGGASCSSRPPWGCQSFLARRICNQQYQAHRTDAVAQQMIAHVFLFYAAPDLLFVPLIVGHIMEIFPYHLRAKGGQCVQHHHLVDIDFQSVWEPLCTDVEVPHMPFLPSPSPLNDGSLS</sequence>
<evidence type="ECO:0000256" key="1">
    <source>
        <dbReference type="SAM" id="Phobius"/>
    </source>
</evidence>
<keyword evidence="1" id="KW-1133">Transmembrane helix</keyword>
<evidence type="ECO:0000313" key="2">
    <source>
        <dbReference type="EMBL" id="KZP15421.1"/>
    </source>
</evidence>
<gene>
    <name evidence="2" type="ORF">FIBSPDRAFT_81505</name>
</gene>
<dbReference type="OrthoDB" id="6133115at2759"/>
<reference evidence="2 3" key="1">
    <citation type="journal article" date="2016" name="Mol. Biol. Evol.">
        <title>Comparative Genomics of Early-Diverging Mushroom-Forming Fungi Provides Insights into the Origins of Lignocellulose Decay Capabilities.</title>
        <authorList>
            <person name="Nagy L.G."/>
            <person name="Riley R."/>
            <person name="Tritt A."/>
            <person name="Adam C."/>
            <person name="Daum C."/>
            <person name="Floudas D."/>
            <person name="Sun H."/>
            <person name="Yadav J.S."/>
            <person name="Pangilinan J."/>
            <person name="Larsson K.H."/>
            <person name="Matsuura K."/>
            <person name="Barry K."/>
            <person name="Labutti K."/>
            <person name="Kuo R."/>
            <person name="Ohm R.A."/>
            <person name="Bhattacharya S.S."/>
            <person name="Shirouzu T."/>
            <person name="Yoshinaga Y."/>
            <person name="Martin F.M."/>
            <person name="Grigoriev I.V."/>
            <person name="Hibbett D.S."/>
        </authorList>
    </citation>
    <scope>NUCLEOTIDE SEQUENCE [LARGE SCALE GENOMIC DNA]</scope>
    <source>
        <strain evidence="2 3">CBS 109695</strain>
    </source>
</reference>
<organism evidence="2 3">
    <name type="scientific">Athelia psychrophila</name>
    <dbReference type="NCBI Taxonomy" id="1759441"/>
    <lineage>
        <taxon>Eukaryota</taxon>
        <taxon>Fungi</taxon>
        <taxon>Dikarya</taxon>
        <taxon>Basidiomycota</taxon>
        <taxon>Agaricomycotina</taxon>
        <taxon>Agaricomycetes</taxon>
        <taxon>Agaricomycetidae</taxon>
        <taxon>Atheliales</taxon>
        <taxon>Atheliaceae</taxon>
        <taxon>Athelia</taxon>
    </lineage>
</organism>
<dbReference type="STRING" id="436010.A0A166E5R6"/>
<accession>A0A166E5R6</accession>
<dbReference type="AlphaFoldDB" id="A0A166E5R6"/>
<dbReference type="Proteomes" id="UP000076532">
    <property type="component" value="Unassembled WGS sequence"/>
</dbReference>
<protein>
    <submittedName>
        <fullName evidence="2">Uncharacterized protein</fullName>
    </submittedName>
</protein>
<keyword evidence="1" id="KW-0472">Membrane</keyword>
<name>A0A166E5R6_9AGAM</name>
<evidence type="ECO:0000313" key="3">
    <source>
        <dbReference type="Proteomes" id="UP000076532"/>
    </source>
</evidence>